<keyword evidence="5" id="KW-0235">DNA replication</keyword>
<dbReference type="GO" id="GO:0003887">
    <property type="term" value="F:DNA-directed DNA polymerase activity"/>
    <property type="evidence" value="ECO:0007669"/>
    <property type="project" value="UniProtKB-KW"/>
</dbReference>
<accession>A0A840BYW7</accession>
<dbReference type="GO" id="GO:0009360">
    <property type="term" value="C:DNA polymerase III complex"/>
    <property type="evidence" value="ECO:0007669"/>
    <property type="project" value="InterPro"/>
</dbReference>
<comment type="catalytic activity">
    <reaction evidence="8">
        <text>DNA(n) + a 2'-deoxyribonucleoside 5'-triphosphate = DNA(n+1) + diphosphate</text>
        <dbReference type="Rhea" id="RHEA:22508"/>
        <dbReference type="Rhea" id="RHEA-COMP:17339"/>
        <dbReference type="Rhea" id="RHEA-COMP:17340"/>
        <dbReference type="ChEBI" id="CHEBI:33019"/>
        <dbReference type="ChEBI" id="CHEBI:61560"/>
        <dbReference type="ChEBI" id="CHEBI:173112"/>
        <dbReference type="EC" id="2.7.7.7"/>
    </reaction>
</comment>
<dbReference type="PANTHER" id="PTHR34388">
    <property type="entry name" value="DNA POLYMERASE III SUBUNIT DELTA"/>
    <property type="match status" value="1"/>
</dbReference>
<dbReference type="RefSeq" id="WP_183316460.1">
    <property type="nucleotide sequence ID" value="NZ_JACIEN010000002.1"/>
</dbReference>
<dbReference type="SUPFAM" id="SSF48019">
    <property type="entry name" value="post-AAA+ oligomerization domain-like"/>
    <property type="match status" value="1"/>
</dbReference>
<evidence type="ECO:0000256" key="6">
    <source>
        <dbReference type="ARBA" id="ARBA00022932"/>
    </source>
</evidence>
<dbReference type="InterPro" id="IPR010372">
    <property type="entry name" value="DNA_pol3_delta_N"/>
</dbReference>
<dbReference type="GO" id="GO:0006261">
    <property type="term" value="P:DNA-templated DNA replication"/>
    <property type="evidence" value="ECO:0007669"/>
    <property type="project" value="TreeGrafter"/>
</dbReference>
<evidence type="ECO:0000313" key="10">
    <source>
        <dbReference type="EMBL" id="MBB4016912.1"/>
    </source>
</evidence>
<evidence type="ECO:0000256" key="3">
    <source>
        <dbReference type="ARBA" id="ARBA00022679"/>
    </source>
</evidence>
<reference evidence="10 11" key="1">
    <citation type="submission" date="2020-08" db="EMBL/GenBank/DDBJ databases">
        <title>Genomic Encyclopedia of Type Strains, Phase IV (KMG-IV): sequencing the most valuable type-strain genomes for metagenomic binning, comparative biology and taxonomic classification.</title>
        <authorList>
            <person name="Goeker M."/>
        </authorList>
    </citation>
    <scope>NUCLEOTIDE SEQUENCE [LARGE SCALE GENOMIC DNA]</scope>
    <source>
        <strain evidence="10 11">DSM 103737</strain>
    </source>
</reference>
<protein>
    <recommendedName>
        <fullName evidence="2">DNA polymerase III subunit delta</fullName>
        <ecNumber evidence="1">2.7.7.7</ecNumber>
    </recommendedName>
</protein>
<dbReference type="PANTHER" id="PTHR34388:SF1">
    <property type="entry name" value="DNA POLYMERASE III SUBUNIT DELTA"/>
    <property type="match status" value="1"/>
</dbReference>
<dbReference type="EMBL" id="JACIEN010000002">
    <property type="protein sequence ID" value="MBB4016912.1"/>
    <property type="molecule type" value="Genomic_DNA"/>
</dbReference>
<keyword evidence="3 10" id="KW-0808">Transferase</keyword>
<dbReference type="InterPro" id="IPR008921">
    <property type="entry name" value="DNA_pol3_clamp-load_cplx_C"/>
</dbReference>
<dbReference type="SUPFAM" id="SSF52540">
    <property type="entry name" value="P-loop containing nucleoside triphosphate hydrolases"/>
    <property type="match status" value="1"/>
</dbReference>
<evidence type="ECO:0000256" key="8">
    <source>
        <dbReference type="ARBA" id="ARBA00049244"/>
    </source>
</evidence>
<dbReference type="Gene3D" id="3.40.50.300">
    <property type="entry name" value="P-loop containing nucleotide triphosphate hydrolases"/>
    <property type="match status" value="1"/>
</dbReference>
<dbReference type="AlphaFoldDB" id="A0A840BYW7"/>
<sequence>MVAIKAGDVDAAIARPSPQTAVFLVYGPDSGLVGERVRRLVAGAVDNPDDPFQLVRLDGDELASDPLRLADEAHTVPLFGGRRAIWVRAGSRNLAPALTPVLQTPPQDAVVIVEAGDLSRTAPLRQLCEKMPAAAALPCYADSARDIGALIDDMSRKAGLRVEADARELLLASLGADRAASRSELDKLLTYAHGRDVVTVEDVAAVVGDVSAIAFDAAIDAAFLGDFATLDRSFTRLQAEGMDAGVLLGFALRHALTLMAARQAVDMGSPPAVAIGSFRGLHFKRKAAVERQLRLWTTASLNRTAMEVGQAVSATRRHPQLATQHALKTLWAVAGMARRAAR</sequence>
<evidence type="ECO:0000256" key="4">
    <source>
        <dbReference type="ARBA" id="ARBA00022695"/>
    </source>
</evidence>
<evidence type="ECO:0000259" key="9">
    <source>
        <dbReference type="Pfam" id="PF06144"/>
    </source>
</evidence>
<gene>
    <name evidence="10" type="ORF">GGR16_001941</name>
</gene>
<feature type="domain" description="DNA polymerase III delta N-terminal" evidence="9">
    <location>
        <begin position="24"/>
        <end position="119"/>
    </location>
</feature>
<dbReference type="EC" id="2.7.7.7" evidence="1"/>
<evidence type="ECO:0000313" key="11">
    <source>
        <dbReference type="Proteomes" id="UP000577362"/>
    </source>
</evidence>
<keyword evidence="11" id="KW-1185">Reference proteome</keyword>
<evidence type="ECO:0000256" key="5">
    <source>
        <dbReference type="ARBA" id="ARBA00022705"/>
    </source>
</evidence>
<dbReference type="Pfam" id="PF06144">
    <property type="entry name" value="DNA_pol3_delta"/>
    <property type="match status" value="1"/>
</dbReference>
<keyword evidence="6" id="KW-0239">DNA-directed DNA polymerase</keyword>
<proteinExistence type="inferred from homology"/>
<comment type="similarity">
    <text evidence="7">Belongs to the DNA polymerase HolA subunit family.</text>
</comment>
<comment type="caution">
    <text evidence="10">The sequence shown here is derived from an EMBL/GenBank/DDBJ whole genome shotgun (WGS) entry which is preliminary data.</text>
</comment>
<dbReference type="NCBIfam" id="TIGR01128">
    <property type="entry name" value="holA"/>
    <property type="match status" value="1"/>
</dbReference>
<organism evidence="10 11">
    <name type="scientific">Chelatococcus caeni</name>
    <dbReference type="NCBI Taxonomy" id="1348468"/>
    <lineage>
        <taxon>Bacteria</taxon>
        <taxon>Pseudomonadati</taxon>
        <taxon>Pseudomonadota</taxon>
        <taxon>Alphaproteobacteria</taxon>
        <taxon>Hyphomicrobiales</taxon>
        <taxon>Chelatococcaceae</taxon>
        <taxon>Chelatococcus</taxon>
    </lineage>
</organism>
<dbReference type="Proteomes" id="UP000577362">
    <property type="component" value="Unassembled WGS sequence"/>
</dbReference>
<dbReference type="Gene3D" id="1.10.8.60">
    <property type="match status" value="1"/>
</dbReference>
<evidence type="ECO:0000256" key="7">
    <source>
        <dbReference type="ARBA" id="ARBA00034754"/>
    </source>
</evidence>
<evidence type="ECO:0000256" key="1">
    <source>
        <dbReference type="ARBA" id="ARBA00012417"/>
    </source>
</evidence>
<evidence type="ECO:0000256" key="2">
    <source>
        <dbReference type="ARBA" id="ARBA00017703"/>
    </source>
</evidence>
<dbReference type="GO" id="GO:0003677">
    <property type="term" value="F:DNA binding"/>
    <property type="evidence" value="ECO:0007669"/>
    <property type="project" value="InterPro"/>
</dbReference>
<dbReference type="InterPro" id="IPR027417">
    <property type="entry name" value="P-loop_NTPase"/>
</dbReference>
<name>A0A840BYW7_9HYPH</name>
<keyword evidence="4 10" id="KW-0548">Nucleotidyltransferase</keyword>
<dbReference type="InterPro" id="IPR005790">
    <property type="entry name" value="DNA_polIII_delta"/>
</dbReference>